<sequence length="567" mass="62140">MRACASSKATSSSFKPPRNNKCSSFSRLSRRCHRTTPRHRIGISSSGGGKRRQRMRRTPNLLLCRAVSSSSEEDGEENNDDPDEYSLSDDMKSSEEEDINEVLKGVAEKEIMLKKLTDTMVKQFLKTGDRGDEDDEDQEEREEKRGKETNEDENDGAFEVGVGEEGEMMRAKNFEMGDGTDESSSSASSSGSTIVFDSIDEEKRDELLKDIHSLPKRTSMRGSVKLFLDSADESEWRKWLPTGLFFGVTTNVQLLEKSETLATANDEDFSFQTLLDLVDAALEYESVNEVHVPSWGLDSDEIWKNGIVLAKNDPQRIVVAVPCTFEGVKAANALVADGARVQISGVFAPHQALMAAAIGASYVAPTFGKMYDAGRDGFKATEEMMKTITKCGSESKILVKNVRSAVDLANLGSIGCDTFAISAEVCEDMFSDSLTVQYNKELNLTVARIGEKQRDLKLEAQKQKLLEMEKQSMPVQDDPESENDSVGATKTTTKVVAAGTTTTSGGENNNNNNNIVSLEEMPKEVFVESDAADKSGGDNDGSSKGSVDSNDSNVIDSDDFTRKEFDP</sequence>
<evidence type="ECO:0000256" key="2">
    <source>
        <dbReference type="SAM" id="MobiDB-lite"/>
    </source>
</evidence>
<feature type="compositionally biased region" description="Acidic residues" evidence="2">
    <location>
        <begin position="150"/>
        <end position="166"/>
    </location>
</feature>
<organism evidence="3 4">
    <name type="scientific">Bathycoccus prasinos</name>
    <dbReference type="NCBI Taxonomy" id="41875"/>
    <lineage>
        <taxon>Eukaryota</taxon>
        <taxon>Viridiplantae</taxon>
        <taxon>Chlorophyta</taxon>
        <taxon>Mamiellophyceae</taxon>
        <taxon>Mamiellales</taxon>
        <taxon>Bathycoccaceae</taxon>
        <taxon>Bathycoccus</taxon>
    </lineage>
</organism>
<feature type="region of interest" description="Disordered" evidence="2">
    <location>
        <begin position="1"/>
        <end position="101"/>
    </location>
</feature>
<dbReference type="SUPFAM" id="SSF51569">
    <property type="entry name" value="Aldolase"/>
    <property type="match status" value="1"/>
</dbReference>
<feature type="region of interest" description="Disordered" evidence="2">
    <location>
        <begin position="175"/>
        <end position="194"/>
    </location>
</feature>
<keyword evidence="4" id="KW-1185">Reference proteome</keyword>
<dbReference type="EMBL" id="FO082267">
    <property type="protein sequence ID" value="CCO19140.1"/>
    <property type="molecule type" value="Genomic_DNA"/>
</dbReference>
<dbReference type="InterPro" id="IPR001585">
    <property type="entry name" value="TAL/FSA"/>
</dbReference>
<feature type="compositionally biased region" description="Basic and acidic residues" evidence="2">
    <location>
        <begin position="520"/>
        <end position="537"/>
    </location>
</feature>
<reference evidence="3 4" key="1">
    <citation type="submission" date="2011-10" db="EMBL/GenBank/DDBJ databases">
        <authorList>
            <person name="Genoscope - CEA"/>
        </authorList>
    </citation>
    <scope>NUCLEOTIDE SEQUENCE [LARGE SCALE GENOMIC DNA]</scope>
    <source>
        <strain evidence="3 4">RCC 1105</strain>
    </source>
</reference>
<feature type="compositionally biased region" description="Low complexity" evidence="2">
    <location>
        <begin position="183"/>
        <end position="192"/>
    </location>
</feature>
<accession>K8F2T1</accession>
<gene>
    <name evidence="3" type="ordered locus">Bathy12g02940</name>
</gene>
<protein>
    <submittedName>
        <fullName evidence="3">Transaldolase</fullName>
    </submittedName>
</protein>
<name>K8F2T1_9CHLO</name>
<evidence type="ECO:0000256" key="1">
    <source>
        <dbReference type="ARBA" id="ARBA00023270"/>
    </source>
</evidence>
<keyword evidence="1" id="KW-0704">Schiff base</keyword>
<dbReference type="PANTHER" id="PTHR10683:SF40">
    <property type="entry name" value="FRUCTOSE-6-PHOSPHATE ALDOLASE 1-RELATED"/>
    <property type="match status" value="1"/>
</dbReference>
<evidence type="ECO:0000313" key="3">
    <source>
        <dbReference type="EMBL" id="CCO19140.1"/>
    </source>
</evidence>
<feature type="compositionally biased region" description="Acidic residues" evidence="2">
    <location>
        <begin position="71"/>
        <end position="87"/>
    </location>
</feature>
<proteinExistence type="predicted"/>
<dbReference type="OrthoDB" id="1711136at2759"/>
<dbReference type="PANTHER" id="PTHR10683">
    <property type="entry name" value="TRANSALDOLASE"/>
    <property type="match status" value="1"/>
</dbReference>
<feature type="compositionally biased region" description="Low complexity" evidence="2">
    <location>
        <begin position="540"/>
        <end position="555"/>
    </location>
</feature>
<dbReference type="STRING" id="41875.K8F2T1"/>
<feature type="compositionally biased region" description="Acidic residues" evidence="2">
    <location>
        <begin position="131"/>
        <end position="140"/>
    </location>
</feature>
<feature type="region of interest" description="Disordered" evidence="2">
    <location>
        <begin position="125"/>
        <end position="167"/>
    </location>
</feature>
<dbReference type="Pfam" id="PF00923">
    <property type="entry name" value="TAL_FSA"/>
    <property type="match status" value="1"/>
</dbReference>
<dbReference type="eggNOG" id="ENOG502S0H6">
    <property type="taxonomic scope" value="Eukaryota"/>
</dbReference>
<dbReference type="KEGG" id="bpg:Bathy12g02940"/>
<dbReference type="InterPro" id="IPR013785">
    <property type="entry name" value="Aldolase_TIM"/>
</dbReference>
<feature type="compositionally biased region" description="Basic residues" evidence="2">
    <location>
        <begin position="28"/>
        <end position="41"/>
    </location>
</feature>
<dbReference type="Proteomes" id="UP000198341">
    <property type="component" value="Chromosome 12"/>
</dbReference>
<dbReference type="GeneID" id="19012516"/>
<feature type="compositionally biased region" description="Polar residues" evidence="2">
    <location>
        <begin position="7"/>
        <end position="27"/>
    </location>
</feature>
<dbReference type="GO" id="GO:0005975">
    <property type="term" value="P:carbohydrate metabolic process"/>
    <property type="evidence" value="ECO:0007669"/>
    <property type="project" value="InterPro"/>
</dbReference>
<feature type="compositionally biased region" description="Low complexity" evidence="2">
    <location>
        <begin position="485"/>
        <end position="514"/>
    </location>
</feature>
<feature type="region of interest" description="Disordered" evidence="2">
    <location>
        <begin position="468"/>
        <end position="567"/>
    </location>
</feature>
<dbReference type="AlphaFoldDB" id="K8F2T1"/>
<dbReference type="RefSeq" id="XP_007510025.1">
    <property type="nucleotide sequence ID" value="XM_007509963.1"/>
</dbReference>
<dbReference type="Gene3D" id="3.20.20.70">
    <property type="entry name" value="Aldolase class I"/>
    <property type="match status" value="1"/>
</dbReference>
<evidence type="ECO:0000313" key="4">
    <source>
        <dbReference type="Proteomes" id="UP000198341"/>
    </source>
</evidence>